<evidence type="ECO:0000313" key="4">
    <source>
        <dbReference type="EMBL" id="CAL4140289.1"/>
    </source>
</evidence>
<dbReference type="PANTHER" id="PTHR24171:SF8">
    <property type="entry name" value="BRCA1-ASSOCIATED RING DOMAIN PROTEIN 1"/>
    <property type="match status" value="1"/>
</dbReference>
<dbReference type="GO" id="GO:0031436">
    <property type="term" value="C:BRCA1-BARD1 complex"/>
    <property type="evidence" value="ECO:0007669"/>
    <property type="project" value="TreeGrafter"/>
</dbReference>
<dbReference type="PROSITE" id="PS50088">
    <property type="entry name" value="ANK_REPEAT"/>
    <property type="match status" value="2"/>
</dbReference>
<reference evidence="4 5" key="1">
    <citation type="submission" date="2024-05" db="EMBL/GenBank/DDBJ databases">
        <authorList>
            <person name="Wallberg A."/>
        </authorList>
    </citation>
    <scope>NUCLEOTIDE SEQUENCE [LARGE SCALE GENOMIC DNA]</scope>
</reference>
<dbReference type="PROSITE" id="PS50297">
    <property type="entry name" value="ANK_REP_REGION"/>
    <property type="match status" value="1"/>
</dbReference>
<dbReference type="GO" id="GO:0085020">
    <property type="term" value="P:protein K6-linked ubiquitination"/>
    <property type="evidence" value="ECO:0007669"/>
    <property type="project" value="TreeGrafter"/>
</dbReference>
<dbReference type="Pfam" id="PF12796">
    <property type="entry name" value="Ank_2"/>
    <property type="match status" value="2"/>
</dbReference>
<dbReference type="InterPro" id="IPR002110">
    <property type="entry name" value="Ankyrin_rpt"/>
</dbReference>
<evidence type="ECO:0000256" key="1">
    <source>
        <dbReference type="ARBA" id="ARBA00022737"/>
    </source>
</evidence>
<accession>A0AAV2RWV1</accession>
<organism evidence="4 5">
    <name type="scientific">Meganyctiphanes norvegica</name>
    <name type="common">Northern krill</name>
    <name type="synonym">Thysanopoda norvegica</name>
    <dbReference type="NCBI Taxonomy" id="48144"/>
    <lineage>
        <taxon>Eukaryota</taxon>
        <taxon>Metazoa</taxon>
        <taxon>Ecdysozoa</taxon>
        <taxon>Arthropoda</taxon>
        <taxon>Crustacea</taxon>
        <taxon>Multicrustacea</taxon>
        <taxon>Malacostraca</taxon>
        <taxon>Eumalacostraca</taxon>
        <taxon>Eucarida</taxon>
        <taxon>Euphausiacea</taxon>
        <taxon>Euphausiidae</taxon>
        <taxon>Meganyctiphanes</taxon>
    </lineage>
</organism>
<gene>
    <name evidence="4" type="ORF">MNOR_LOCUS28600</name>
</gene>
<dbReference type="SUPFAM" id="SSF48403">
    <property type="entry name" value="Ankyrin repeat"/>
    <property type="match status" value="1"/>
</dbReference>
<dbReference type="GO" id="GO:0070531">
    <property type="term" value="C:BRCA1-A complex"/>
    <property type="evidence" value="ECO:0007669"/>
    <property type="project" value="TreeGrafter"/>
</dbReference>
<dbReference type="EMBL" id="CAXKWB010031819">
    <property type="protein sequence ID" value="CAL4140289.1"/>
    <property type="molecule type" value="Genomic_DNA"/>
</dbReference>
<dbReference type="GO" id="GO:0004842">
    <property type="term" value="F:ubiquitin-protein transferase activity"/>
    <property type="evidence" value="ECO:0007669"/>
    <property type="project" value="TreeGrafter"/>
</dbReference>
<name>A0AAV2RWV1_MEGNR</name>
<dbReference type="InterPro" id="IPR036770">
    <property type="entry name" value="Ankyrin_rpt-contain_sf"/>
</dbReference>
<protein>
    <submittedName>
        <fullName evidence="4">Uncharacterized protein</fullName>
    </submittedName>
</protein>
<feature type="repeat" description="ANK" evidence="3">
    <location>
        <begin position="79"/>
        <end position="111"/>
    </location>
</feature>
<keyword evidence="2 3" id="KW-0040">ANK repeat</keyword>
<dbReference type="Proteomes" id="UP001497623">
    <property type="component" value="Unassembled WGS sequence"/>
</dbReference>
<comment type="caution">
    <text evidence="4">The sequence shown here is derived from an EMBL/GenBank/DDBJ whole genome shotgun (WGS) entry which is preliminary data.</text>
</comment>
<keyword evidence="5" id="KW-1185">Reference proteome</keyword>
<dbReference type="PANTHER" id="PTHR24171">
    <property type="entry name" value="ANKYRIN REPEAT DOMAIN-CONTAINING PROTEIN 39-RELATED"/>
    <property type="match status" value="1"/>
</dbReference>
<feature type="repeat" description="ANK" evidence="3">
    <location>
        <begin position="146"/>
        <end position="178"/>
    </location>
</feature>
<dbReference type="SMART" id="SM00248">
    <property type="entry name" value="ANK"/>
    <property type="match status" value="4"/>
</dbReference>
<proteinExistence type="predicted"/>
<keyword evidence="1" id="KW-0677">Repeat</keyword>
<evidence type="ECO:0000313" key="5">
    <source>
        <dbReference type="Proteomes" id="UP001497623"/>
    </source>
</evidence>
<dbReference type="AlphaFoldDB" id="A0AAV2RWV1"/>
<dbReference type="Gene3D" id="1.25.40.20">
    <property type="entry name" value="Ankyrin repeat-containing domain"/>
    <property type="match status" value="2"/>
</dbReference>
<evidence type="ECO:0000256" key="3">
    <source>
        <dbReference type="PROSITE-ProRule" id="PRU00023"/>
    </source>
</evidence>
<evidence type="ECO:0000256" key="2">
    <source>
        <dbReference type="ARBA" id="ARBA00023043"/>
    </source>
</evidence>
<sequence length="219" mass="23742">MTTNKLSTAVVNGDHLGVQRALNNGEDPNTCMGPWQFPTSWGGKHKLVPVLLVAIDKNNIDIIKLLLQAKVNTEFQGDFDATPLTWATARGYTDIVITLLNHKADINARTTHKGLLAIHVAAANDHVQIMHHLHDRGSSICSLANNGSTPLHSAALFGRTSAVQWLVAQGADVKAVTITGESAADLADSKGHKEVSKWLRSCELNLAAMFDILTYKFNM</sequence>